<feature type="signal peptide" evidence="11">
    <location>
        <begin position="1"/>
        <end position="27"/>
    </location>
</feature>
<dbReference type="PANTHER" id="PTHR32093">
    <property type="entry name" value="LEUCINE-RICH REPEAT EXTENSIN-LIKE PROTEIN 3-RELATED"/>
    <property type="match status" value="1"/>
</dbReference>
<evidence type="ECO:0000256" key="7">
    <source>
        <dbReference type="ARBA" id="ARBA00023278"/>
    </source>
</evidence>
<evidence type="ECO:0000256" key="8">
    <source>
        <dbReference type="ARBA" id="ARBA00023316"/>
    </source>
</evidence>
<evidence type="ECO:0000313" key="14">
    <source>
        <dbReference type="Proteomes" id="UP000327013"/>
    </source>
</evidence>
<organism evidence="13 14">
    <name type="scientific">Carpinus fangiana</name>
    <dbReference type="NCBI Taxonomy" id="176857"/>
    <lineage>
        <taxon>Eukaryota</taxon>
        <taxon>Viridiplantae</taxon>
        <taxon>Streptophyta</taxon>
        <taxon>Embryophyta</taxon>
        <taxon>Tracheophyta</taxon>
        <taxon>Spermatophyta</taxon>
        <taxon>Magnoliopsida</taxon>
        <taxon>eudicotyledons</taxon>
        <taxon>Gunneridae</taxon>
        <taxon>Pentapetalae</taxon>
        <taxon>rosids</taxon>
        <taxon>fabids</taxon>
        <taxon>Fagales</taxon>
        <taxon>Betulaceae</taxon>
        <taxon>Carpinus</taxon>
    </lineage>
</organism>
<keyword evidence="3" id="KW-0964">Secreted</keyword>
<comment type="caution">
    <text evidence="13">The sequence shown here is derived from an EMBL/GenBank/DDBJ whole genome shotgun (WGS) entry which is preliminary data.</text>
</comment>
<sequence length="524" mass="57414">MSAISFFASLFLSTFLLHLCLFYGVGAGDPSTGSNREALEIIIGGGGSNYPAPPPEYENCPPPPPEPECPPPPSPPPPPPPPSPPPPSPPPPSPPPPSPPPPSPPPPSPPPPSPPPPSPPPPSPPPPSPPPPSPPPPSPPPPPSRLEIVYPVLRRFRKLVTQDPFRKLDSWDRKDKNVCKFNGLTCAPIPKYNNQTALAAVDFNGFRLGGGKDGLLLSRFVEMLPDITVFHANSNNFTGAIPKEISKLPFFFELDLSNNNLKGQFPMEVLRATKLTFLDLRFNKFEGTVPPEVFLLDVDVIFINNNNFYQNLPYNLGSTPALYLTFANNKFTGPIPPTIGNAKDTLIEVLFLNNKLTGCLPIEIGKLKLATVFDVSMNQLTGPIPHSFQCLFKIEVLNLAQNQFYGSVPDAICKLTNLGDKGAFNISNNFFTEVGPECRKLIHKKVLDVRQNCIIDLPDQKSKHECAAFFSRMWNYHCPNQKYMSYIPCANKHYSDSLDSSYHQPVTVPAPSPLSYGALKPHRL</sequence>
<feature type="region of interest" description="Disordered" evidence="10">
    <location>
        <begin position="47"/>
        <end position="146"/>
    </location>
</feature>
<evidence type="ECO:0000256" key="11">
    <source>
        <dbReference type="SAM" id="SignalP"/>
    </source>
</evidence>
<evidence type="ECO:0000259" key="12">
    <source>
        <dbReference type="Pfam" id="PF08263"/>
    </source>
</evidence>
<keyword evidence="6" id="KW-0677">Repeat</keyword>
<dbReference type="Pfam" id="PF00560">
    <property type="entry name" value="LRR_1"/>
    <property type="match status" value="3"/>
</dbReference>
<name>A0A5N6L650_9ROSI</name>
<dbReference type="InterPro" id="IPR032675">
    <property type="entry name" value="LRR_dom_sf"/>
</dbReference>
<reference evidence="13 14" key="1">
    <citation type="submission" date="2019-06" db="EMBL/GenBank/DDBJ databases">
        <title>A chromosomal-level reference genome of Carpinus fangiana (Coryloideae, Betulaceae).</title>
        <authorList>
            <person name="Yang X."/>
            <person name="Wang Z."/>
            <person name="Zhang L."/>
            <person name="Hao G."/>
            <person name="Liu J."/>
            <person name="Yang Y."/>
        </authorList>
    </citation>
    <scope>NUCLEOTIDE SEQUENCE [LARGE SCALE GENOMIC DNA]</scope>
    <source>
        <strain evidence="13">Cfa_2016G</strain>
        <tissue evidence="13">Leaf</tissue>
    </source>
</reference>
<dbReference type="AlphaFoldDB" id="A0A5N6L650"/>
<dbReference type="EMBL" id="VIBQ01000316">
    <property type="protein sequence ID" value="KAC0098721.1"/>
    <property type="molecule type" value="Genomic_DNA"/>
</dbReference>
<dbReference type="Proteomes" id="UP000327013">
    <property type="component" value="Unassembled WGS sequence"/>
</dbReference>
<dbReference type="InterPro" id="IPR051582">
    <property type="entry name" value="LRR_extensin-like_regulator"/>
</dbReference>
<dbReference type="PANTHER" id="PTHR32093:SF131">
    <property type="entry name" value="LEUCINE-RICH REPEAT-CONTAINING N-TERMINAL PLANT-TYPE DOMAIN-CONTAINING PROTEIN"/>
    <property type="match status" value="1"/>
</dbReference>
<evidence type="ECO:0000256" key="1">
    <source>
        <dbReference type="ARBA" id="ARBA00004191"/>
    </source>
</evidence>
<evidence type="ECO:0000256" key="9">
    <source>
        <dbReference type="ARBA" id="ARBA00041871"/>
    </source>
</evidence>
<keyword evidence="2" id="KW-0134">Cell wall</keyword>
<feature type="domain" description="Leucine-rich repeat-containing N-terminal plant-type" evidence="12">
    <location>
        <begin position="153"/>
        <end position="186"/>
    </location>
</feature>
<dbReference type="InterPro" id="IPR013210">
    <property type="entry name" value="LRR_N_plant-typ"/>
</dbReference>
<feature type="chain" id="PRO_5024377398" description="Cell wall hydroxyproline-rich glycoprotein" evidence="11">
    <location>
        <begin position="28"/>
        <end position="524"/>
    </location>
</feature>
<dbReference type="OrthoDB" id="676979at2759"/>
<keyword evidence="8" id="KW-0961">Cell wall biogenesis/degradation</keyword>
<evidence type="ECO:0000313" key="13">
    <source>
        <dbReference type="EMBL" id="KAC0098721.1"/>
    </source>
</evidence>
<evidence type="ECO:0000256" key="10">
    <source>
        <dbReference type="SAM" id="MobiDB-lite"/>
    </source>
</evidence>
<gene>
    <name evidence="13" type="ORF">FH972_027083</name>
</gene>
<dbReference type="SUPFAM" id="SSF52058">
    <property type="entry name" value="L domain-like"/>
    <property type="match status" value="1"/>
</dbReference>
<keyword evidence="5 11" id="KW-0732">Signal</keyword>
<evidence type="ECO:0000256" key="4">
    <source>
        <dbReference type="ARBA" id="ARBA00022614"/>
    </source>
</evidence>
<keyword evidence="4" id="KW-0433">Leucine-rich repeat</keyword>
<evidence type="ECO:0000256" key="6">
    <source>
        <dbReference type="ARBA" id="ARBA00022737"/>
    </source>
</evidence>
<proteinExistence type="predicted"/>
<evidence type="ECO:0000256" key="2">
    <source>
        <dbReference type="ARBA" id="ARBA00022512"/>
    </source>
</evidence>
<dbReference type="Gene3D" id="3.80.10.10">
    <property type="entry name" value="Ribonuclease Inhibitor"/>
    <property type="match status" value="2"/>
</dbReference>
<dbReference type="PRINTS" id="PR01217">
    <property type="entry name" value="PRICHEXTENSN"/>
</dbReference>
<dbReference type="InterPro" id="IPR001611">
    <property type="entry name" value="Leu-rich_rpt"/>
</dbReference>
<accession>A0A5N6L650</accession>
<dbReference type="Pfam" id="PF08263">
    <property type="entry name" value="LRRNT_2"/>
    <property type="match status" value="1"/>
</dbReference>
<evidence type="ECO:0000256" key="5">
    <source>
        <dbReference type="ARBA" id="ARBA00022729"/>
    </source>
</evidence>
<evidence type="ECO:0000256" key="3">
    <source>
        <dbReference type="ARBA" id="ARBA00022525"/>
    </source>
</evidence>
<dbReference type="GO" id="GO:0071555">
    <property type="term" value="P:cell wall organization"/>
    <property type="evidence" value="ECO:0007669"/>
    <property type="project" value="UniProtKB-KW"/>
</dbReference>
<comment type="subcellular location">
    <subcellularLocation>
        <location evidence="1">Secreted</location>
        <location evidence="1">Cell wall</location>
    </subcellularLocation>
</comment>
<protein>
    <recommendedName>
        <fullName evidence="9">Cell wall hydroxyproline-rich glycoprotein</fullName>
    </recommendedName>
</protein>
<feature type="compositionally biased region" description="Pro residues" evidence="10">
    <location>
        <begin position="51"/>
        <end position="144"/>
    </location>
</feature>
<keyword evidence="14" id="KW-1185">Reference proteome</keyword>
<keyword evidence="7" id="KW-0379">Hydroxylation</keyword>